<reference evidence="2 3" key="1">
    <citation type="submission" date="2019-07" db="EMBL/GenBank/DDBJ databases">
        <title>Microbispora hainanensis DSM 45428.</title>
        <authorList>
            <person name="Thawai C."/>
        </authorList>
    </citation>
    <scope>NUCLEOTIDE SEQUENCE [LARGE SCALE GENOMIC DNA]</scope>
    <source>
        <strain evidence="2 3">DSM 45428</strain>
    </source>
</reference>
<comment type="caution">
    <text evidence="2">The sequence shown here is derived from an EMBL/GenBank/DDBJ whole genome shotgun (WGS) entry which is preliminary data.</text>
</comment>
<evidence type="ECO:0000313" key="2">
    <source>
        <dbReference type="EMBL" id="TQS22215.1"/>
    </source>
</evidence>
<proteinExistence type="predicted"/>
<organism evidence="2 3">
    <name type="scientific">Microbispora hainanensis</name>
    <dbReference type="NCBI Taxonomy" id="568844"/>
    <lineage>
        <taxon>Bacteria</taxon>
        <taxon>Bacillati</taxon>
        <taxon>Actinomycetota</taxon>
        <taxon>Actinomycetes</taxon>
        <taxon>Streptosporangiales</taxon>
        <taxon>Streptosporangiaceae</taxon>
        <taxon>Microbispora</taxon>
    </lineage>
</organism>
<accession>A0A544YZS0</accession>
<dbReference type="EMBL" id="VIRM01000008">
    <property type="protein sequence ID" value="TQS22215.1"/>
    <property type="molecule type" value="Genomic_DNA"/>
</dbReference>
<feature type="compositionally biased region" description="Basic residues" evidence="1">
    <location>
        <begin position="1"/>
        <end position="15"/>
    </location>
</feature>
<name>A0A544YZS0_9ACTN</name>
<gene>
    <name evidence="2" type="ORF">FLX08_09615</name>
</gene>
<dbReference type="Proteomes" id="UP000316541">
    <property type="component" value="Unassembled WGS sequence"/>
</dbReference>
<evidence type="ECO:0000313" key="3">
    <source>
        <dbReference type="Proteomes" id="UP000316541"/>
    </source>
</evidence>
<sequence>MARGRPGRARGRRQGRPSSAVVIRRREVETQAATGDIVRQADKAQYATGSCLDAAYRHRTVRLSDRG</sequence>
<evidence type="ECO:0000256" key="1">
    <source>
        <dbReference type="SAM" id="MobiDB-lite"/>
    </source>
</evidence>
<protein>
    <submittedName>
        <fullName evidence="2">Uncharacterized protein</fullName>
    </submittedName>
</protein>
<dbReference type="RefSeq" id="WP_142617943.1">
    <property type="nucleotide sequence ID" value="NZ_VIRM01000008.1"/>
</dbReference>
<dbReference type="AlphaFoldDB" id="A0A544YZS0"/>
<feature type="region of interest" description="Disordered" evidence="1">
    <location>
        <begin position="1"/>
        <end position="20"/>
    </location>
</feature>